<keyword evidence="4" id="KW-1185">Reference proteome</keyword>
<dbReference type="RefSeq" id="WP_109601642.1">
    <property type="nucleotide sequence ID" value="NZ_BONA01000080.1"/>
</dbReference>
<feature type="region of interest" description="Disordered" evidence="1">
    <location>
        <begin position="75"/>
        <end position="195"/>
    </location>
</feature>
<keyword evidence="2" id="KW-1133">Transmembrane helix</keyword>
<comment type="caution">
    <text evidence="3">The sequence shown here is derived from an EMBL/GenBank/DDBJ whole genome shotgun (WGS) entry which is preliminary data.</text>
</comment>
<evidence type="ECO:0000256" key="2">
    <source>
        <dbReference type="SAM" id="Phobius"/>
    </source>
</evidence>
<dbReference type="AlphaFoldDB" id="A0A316ESF2"/>
<dbReference type="Proteomes" id="UP000245697">
    <property type="component" value="Unassembled WGS sequence"/>
</dbReference>
<proteinExistence type="predicted"/>
<protein>
    <submittedName>
        <fullName evidence="3">Uncharacterized protein</fullName>
    </submittedName>
</protein>
<name>A0A316ESF2_9ACTN</name>
<feature type="compositionally biased region" description="Low complexity" evidence="1">
    <location>
        <begin position="123"/>
        <end position="179"/>
    </location>
</feature>
<dbReference type="OrthoDB" id="3405572at2"/>
<accession>A0A316ESF2</accession>
<feature type="transmembrane region" description="Helical" evidence="2">
    <location>
        <begin position="45"/>
        <end position="66"/>
    </location>
</feature>
<evidence type="ECO:0000256" key="1">
    <source>
        <dbReference type="SAM" id="MobiDB-lite"/>
    </source>
</evidence>
<feature type="compositionally biased region" description="Pro residues" evidence="1">
    <location>
        <begin position="92"/>
        <end position="102"/>
    </location>
</feature>
<sequence length="195" mass="20077">MTSQEPQTPHPTDIDAAETEVIAVPEAAPVFVDSTGRRSRLLRRIALAFGVLLVAYGGLISISLAGGPVSSSAVLPLPGLDDEDEPAEPQSRPTPAPAPTPSVSPTRRIVESTVRGGVEQRRPLASPSTRSSTRATRSTTPTPTPSASSGSSSPKPVESTTATQQPTPQPNPTTSTTVAPLPPRVPPTPNTGTGR</sequence>
<dbReference type="EMBL" id="QGGR01000027">
    <property type="protein sequence ID" value="PWK34459.1"/>
    <property type="molecule type" value="Genomic_DNA"/>
</dbReference>
<organism evidence="3 4">
    <name type="scientific">Actinoplanes xinjiangensis</name>
    <dbReference type="NCBI Taxonomy" id="512350"/>
    <lineage>
        <taxon>Bacteria</taxon>
        <taxon>Bacillati</taxon>
        <taxon>Actinomycetota</taxon>
        <taxon>Actinomycetes</taxon>
        <taxon>Micromonosporales</taxon>
        <taxon>Micromonosporaceae</taxon>
        <taxon>Actinoplanes</taxon>
    </lineage>
</organism>
<evidence type="ECO:0000313" key="4">
    <source>
        <dbReference type="Proteomes" id="UP000245697"/>
    </source>
</evidence>
<reference evidence="3 4" key="1">
    <citation type="submission" date="2018-05" db="EMBL/GenBank/DDBJ databases">
        <title>Genomic Encyclopedia of Archaeal and Bacterial Type Strains, Phase II (KMG-II): from individual species to whole genera.</title>
        <authorList>
            <person name="Goeker M."/>
        </authorList>
    </citation>
    <scope>NUCLEOTIDE SEQUENCE [LARGE SCALE GENOMIC DNA]</scope>
    <source>
        <strain evidence="3 4">DSM 45184</strain>
    </source>
</reference>
<keyword evidence="2" id="KW-0812">Transmembrane</keyword>
<gene>
    <name evidence="3" type="ORF">BC793_12792</name>
</gene>
<evidence type="ECO:0000313" key="3">
    <source>
        <dbReference type="EMBL" id="PWK34459.1"/>
    </source>
</evidence>
<keyword evidence="2" id="KW-0472">Membrane</keyword>
<feature type="compositionally biased region" description="Pro residues" evidence="1">
    <location>
        <begin position="180"/>
        <end position="189"/>
    </location>
</feature>